<dbReference type="PANTHER" id="PTHR24027:SF438">
    <property type="entry name" value="CADHERIN 23"/>
    <property type="match status" value="1"/>
</dbReference>
<keyword evidence="2" id="KW-0677">Repeat</keyword>
<comment type="caution">
    <text evidence="7">The sequence shown here is derived from an EMBL/GenBank/DDBJ whole genome shotgun (WGS) entry which is preliminary data.</text>
</comment>
<dbReference type="PRINTS" id="PR00205">
    <property type="entry name" value="CADHERIN"/>
</dbReference>
<keyword evidence="3 5" id="KW-0106">Calcium</keyword>
<evidence type="ECO:0000256" key="2">
    <source>
        <dbReference type="ARBA" id="ARBA00022737"/>
    </source>
</evidence>
<evidence type="ECO:0000256" key="4">
    <source>
        <dbReference type="ARBA" id="ARBA00023136"/>
    </source>
</evidence>
<evidence type="ECO:0000256" key="5">
    <source>
        <dbReference type="PROSITE-ProRule" id="PRU00043"/>
    </source>
</evidence>
<gene>
    <name evidence="7" type="ORF">PMEA_00005039</name>
</gene>
<sequence length="250" mass="26294">IFIYFAGDSITFSLSGAKSSDFTIHPTSGVVTLNNALNYESLNLYSLTVTASDGNSYGNGSVTSTSLTVTVTNRNDAPVSLSNSYSATIAEDEPGGTNVLKTGASDEDGHGILFSLSGSSDFDILNTGMIRIKTGVTLDYETQDSYNLTVEFSDGTASISKFVSITVLDRNDAPTLRSSPYSTSVSEEVSIGTSVFAASASDQDGDSLVYSLSGAGVTHFTIDSNTGIVTTSQALNFEDTISYFMTGEYR</sequence>
<feature type="domain" description="Cadherin" evidence="6">
    <location>
        <begin position="177"/>
        <end position="246"/>
    </location>
</feature>
<accession>A0AAU9WH14</accession>
<proteinExistence type="predicted"/>
<feature type="domain" description="Cadherin" evidence="6">
    <location>
        <begin position="81"/>
        <end position="176"/>
    </location>
</feature>
<dbReference type="SMART" id="SM00112">
    <property type="entry name" value="CA"/>
    <property type="match status" value="2"/>
</dbReference>
<evidence type="ECO:0000313" key="7">
    <source>
        <dbReference type="EMBL" id="CAH3112247.1"/>
    </source>
</evidence>
<dbReference type="EMBL" id="CALNXJ010000013">
    <property type="protein sequence ID" value="CAH3112247.1"/>
    <property type="molecule type" value="Genomic_DNA"/>
</dbReference>
<dbReference type="PANTHER" id="PTHR24027">
    <property type="entry name" value="CADHERIN-23"/>
    <property type="match status" value="1"/>
</dbReference>
<dbReference type="PROSITE" id="PS50268">
    <property type="entry name" value="CADHERIN_2"/>
    <property type="match status" value="3"/>
</dbReference>
<dbReference type="GO" id="GO:0016477">
    <property type="term" value="P:cell migration"/>
    <property type="evidence" value="ECO:0007669"/>
    <property type="project" value="TreeGrafter"/>
</dbReference>
<reference evidence="7 8" key="1">
    <citation type="submission" date="2022-05" db="EMBL/GenBank/DDBJ databases">
        <authorList>
            <consortium name="Genoscope - CEA"/>
            <person name="William W."/>
        </authorList>
    </citation>
    <scope>NUCLEOTIDE SEQUENCE [LARGE SCALE GENOMIC DNA]</scope>
</reference>
<dbReference type="GO" id="GO:0007156">
    <property type="term" value="P:homophilic cell adhesion via plasma membrane adhesion molecules"/>
    <property type="evidence" value="ECO:0007669"/>
    <property type="project" value="InterPro"/>
</dbReference>
<feature type="domain" description="Cadherin" evidence="6">
    <location>
        <begin position="10"/>
        <end position="80"/>
    </location>
</feature>
<dbReference type="GO" id="GO:0008013">
    <property type="term" value="F:beta-catenin binding"/>
    <property type="evidence" value="ECO:0007669"/>
    <property type="project" value="TreeGrafter"/>
</dbReference>
<dbReference type="InterPro" id="IPR015919">
    <property type="entry name" value="Cadherin-like_sf"/>
</dbReference>
<dbReference type="SUPFAM" id="SSF49313">
    <property type="entry name" value="Cadherin-like"/>
    <property type="match status" value="3"/>
</dbReference>
<dbReference type="InterPro" id="IPR039808">
    <property type="entry name" value="Cadherin"/>
</dbReference>
<evidence type="ECO:0000313" key="8">
    <source>
        <dbReference type="Proteomes" id="UP001159428"/>
    </source>
</evidence>
<protein>
    <recommendedName>
        <fullName evidence="6">Cadherin domain-containing protein</fullName>
    </recommendedName>
</protein>
<dbReference type="Proteomes" id="UP001159428">
    <property type="component" value="Unassembled WGS sequence"/>
</dbReference>
<dbReference type="GO" id="GO:0045296">
    <property type="term" value="F:cadherin binding"/>
    <property type="evidence" value="ECO:0007669"/>
    <property type="project" value="TreeGrafter"/>
</dbReference>
<feature type="non-terminal residue" evidence="7">
    <location>
        <position position="1"/>
    </location>
</feature>
<dbReference type="GO" id="GO:0005509">
    <property type="term" value="F:calcium ion binding"/>
    <property type="evidence" value="ECO:0007669"/>
    <property type="project" value="UniProtKB-UniRule"/>
</dbReference>
<dbReference type="InterPro" id="IPR002126">
    <property type="entry name" value="Cadherin-like_dom"/>
</dbReference>
<keyword evidence="4" id="KW-0472">Membrane</keyword>
<keyword evidence="8" id="KW-1185">Reference proteome</keyword>
<evidence type="ECO:0000259" key="6">
    <source>
        <dbReference type="PROSITE" id="PS50268"/>
    </source>
</evidence>
<dbReference type="AlphaFoldDB" id="A0AAU9WH14"/>
<comment type="subcellular location">
    <subcellularLocation>
        <location evidence="1">Membrane</location>
    </subcellularLocation>
</comment>
<name>A0AAU9WH14_9CNID</name>
<organism evidence="7 8">
    <name type="scientific">Pocillopora meandrina</name>
    <dbReference type="NCBI Taxonomy" id="46732"/>
    <lineage>
        <taxon>Eukaryota</taxon>
        <taxon>Metazoa</taxon>
        <taxon>Cnidaria</taxon>
        <taxon>Anthozoa</taxon>
        <taxon>Hexacorallia</taxon>
        <taxon>Scleractinia</taxon>
        <taxon>Astrocoeniina</taxon>
        <taxon>Pocilloporidae</taxon>
        <taxon>Pocillopora</taxon>
    </lineage>
</organism>
<dbReference type="Pfam" id="PF00028">
    <property type="entry name" value="Cadherin"/>
    <property type="match status" value="3"/>
</dbReference>
<dbReference type="GO" id="GO:0016342">
    <property type="term" value="C:catenin complex"/>
    <property type="evidence" value="ECO:0007669"/>
    <property type="project" value="TreeGrafter"/>
</dbReference>
<dbReference type="Gene3D" id="2.60.40.60">
    <property type="entry name" value="Cadherins"/>
    <property type="match status" value="3"/>
</dbReference>
<evidence type="ECO:0000256" key="1">
    <source>
        <dbReference type="ARBA" id="ARBA00004370"/>
    </source>
</evidence>
<evidence type="ECO:0000256" key="3">
    <source>
        <dbReference type="ARBA" id="ARBA00022837"/>
    </source>
</evidence>
<dbReference type="CDD" id="cd11304">
    <property type="entry name" value="Cadherin_repeat"/>
    <property type="match status" value="3"/>
</dbReference>